<dbReference type="EMBL" id="JAAAXJ010000003">
    <property type="protein sequence ID" value="NBJ24139.1"/>
    <property type="molecule type" value="Genomic_DNA"/>
</dbReference>
<comment type="caution">
    <text evidence="1">The sequence shown here is derived from an EMBL/GenBank/DDBJ whole genome shotgun (WGS) entry which is preliminary data.</text>
</comment>
<evidence type="ECO:0000313" key="2">
    <source>
        <dbReference type="Proteomes" id="UP000818323"/>
    </source>
</evidence>
<protein>
    <submittedName>
        <fullName evidence="1">Uncharacterized protein</fullName>
    </submittedName>
</protein>
<dbReference type="RefSeq" id="WP_161726025.1">
    <property type="nucleotide sequence ID" value="NZ_JAAAXI010000027.1"/>
</dbReference>
<sequence>MARLEIGPTVDQLRELAEAAIDRHFEPVRHRMALYTRKVARAEQHLAGRPSAMINREAQRRHIKADDIARQIVALADADEAMEDQRVALKLKVRKALTAEKIRKLLSENGIALAR</sequence>
<name>A0ABW9Z0F6_9HYPH</name>
<reference evidence="1 2" key="1">
    <citation type="submission" date="2020-01" db="EMBL/GenBank/DDBJ databases">
        <title>Microvirga sp. nov., an arsenate reduction bacterium isolated from Tibet hotspring sediments.</title>
        <authorList>
            <person name="Yuan C.-G."/>
        </authorList>
    </citation>
    <scope>NUCLEOTIDE SEQUENCE [LARGE SCALE GENOMIC DNA]</scope>
    <source>
        <strain evidence="1 2">SYSU G3D203</strain>
    </source>
</reference>
<dbReference type="Proteomes" id="UP000818323">
    <property type="component" value="Unassembled WGS sequence"/>
</dbReference>
<proteinExistence type="predicted"/>
<organism evidence="1 2">
    <name type="scientific">Microvirga arsenatis</name>
    <dbReference type="NCBI Taxonomy" id="2692265"/>
    <lineage>
        <taxon>Bacteria</taxon>
        <taxon>Pseudomonadati</taxon>
        <taxon>Pseudomonadota</taxon>
        <taxon>Alphaproteobacteria</taxon>
        <taxon>Hyphomicrobiales</taxon>
        <taxon>Methylobacteriaceae</taxon>
        <taxon>Microvirga</taxon>
    </lineage>
</organism>
<gene>
    <name evidence="1" type="ORF">GR303_07185</name>
</gene>
<keyword evidence="2" id="KW-1185">Reference proteome</keyword>
<evidence type="ECO:0000313" key="1">
    <source>
        <dbReference type="EMBL" id="NBJ24139.1"/>
    </source>
</evidence>
<accession>A0ABW9Z0F6</accession>